<dbReference type="Gene3D" id="3.40.50.2000">
    <property type="entry name" value="Glycogen Phosphorylase B"/>
    <property type="match status" value="2"/>
</dbReference>
<proteinExistence type="predicted"/>
<evidence type="ECO:0000259" key="3">
    <source>
        <dbReference type="Pfam" id="PF00534"/>
    </source>
</evidence>
<dbReference type="SUPFAM" id="SSF53756">
    <property type="entry name" value="UDP-Glycosyltransferase/glycogen phosphorylase"/>
    <property type="match status" value="1"/>
</dbReference>
<gene>
    <name evidence="4" type="ORF">E6H04_05975</name>
</gene>
<evidence type="ECO:0000256" key="2">
    <source>
        <dbReference type="ARBA" id="ARBA00022679"/>
    </source>
</evidence>
<dbReference type="PANTHER" id="PTHR12526:SF510">
    <property type="entry name" value="D-INOSITOL 3-PHOSPHATE GLYCOSYLTRANSFERASE"/>
    <property type="match status" value="1"/>
</dbReference>
<keyword evidence="1" id="KW-0328">Glycosyltransferase</keyword>
<dbReference type="InterPro" id="IPR001296">
    <property type="entry name" value="Glyco_trans_1"/>
</dbReference>
<dbReference type="GO" id="GO:0016757">
    <property type="term" value="F:glycosyltransferase activity"/>
    <property type="evidence" value="ECO:0007669"/>
    <property type="project" value="UniProtKB-KW"/>
</dbReference>
<dbReference type="CDD" id="cd03801">
    <property type="entry name" value="GT4_PimA-like"/>
    <property type="match status" value="1"/>
</dbReference>
<sequence length="180" mass="19563">PRLLSTRNLGPYYRVDNNLEAFARVRARYPDATLTVAGYGSEEGRLRQLATSLGMAGIRFVGRVEPEAMPRLHDEADIYLNSSVVDNQPVSVLEAFAAGIPVVSTGPGDLASIVRDGETGLRVPPGDPGAMAYAVMALLGSPERAVALARRARQEVEQYTWPHVRREWAAVYSGEREPSA</sequence>
<dbReference type="PANTHER" id="PTHR12526">
    <property type="entry name" value="GLYCOSYLTRANSFERASE"/>
    <property type="match status" value="1"/>
</dbReference>
<protein>
    <submittedName>
        <fullName evidence="4">Glycosyltransferase family 4 protein</fullName>
    </submittedName>
</protein>
<feature type="non-terminal residue" evidence="4">
    <location>
        <position position="1"/>
    </location>
</feature>
<accession>A0A537JEK8</accession>
<dbReference type="EMBL" id="VBAO01000156">
    <property type="protein sequence ID" value="TMI81782.1"/>
    <property type="molecule type" value="Genomic_DNA"/>
</dbReference>
<evidence type="ECO:0000313" key="4">
    <source>
        <dbReference type="EMBL" id="TMI81782.1"/>
    </source>
</evidence>
<dbReference type="Proteomes" id="UP000320048">
    <property type="component" value="Unassembled WGS sequence"/>
</dbReference>
<feature type="domain" description="Glycosyl transferase family 1" evidence="3">
    <location>
        <begin position="3"/>
        <end position="154"/>
    </location>
</feature>
<keyword evidence="2 4" id="KW-0808">Transferase</keyword>
<evidence type="ECO:0000313" key="5">
    <source>
        <dbReference type="Proteomes" id="UP000320048"/>
    </source>
</evidence>
<organism evidence="4 5">
    <name type="scientific">Candidatus Segetimicrobium genomatis</name>
    <dbReference type="NCBI Taxonomy" id="2569760"/>
    <lineage>
        <taxon>Bacteria</taxon>
        <taxon>Bacillati</taxon>
        <taxon>Candidatus Sysuimicrobiota</taxon>
        <taxon>Candidatus Sysuimicrobiia</taxon>
        <taxon>Candidatus Sysuimicrobiales</taxon>
        <taxon>Candidatus Segetimicrobiaceae</taxon>
        <taxon>Candidatus Segetimicrobium</taxon>
    </lineage>
</organism>
<reference evidence="4 5" key="1">
    <citation type="journal article" date="2019" name="Nat. Microbiol.">
        <title>Mediterranean grassland soil C-N compound turnover is dependent on rainfall and depth, and is mediated by genomically divergent microorganisms.</title>
        <authorList>
            <person name="Diamond S."/>
            <person name="Andeer P.F."/>
            <person name="Li Z."/>
            <person name="Crits-Christoph A."/>
            <person name="Burstein D."/>
            <person name="Anantharaman K."/>
            <person name="Lane K.R."/>
            <person name="Thomas B.C."/>
            <person name="Pan C."/>
            <person name="Northen T.R."/>
            <person name="Banfield J.F."/>
        </authorList>
    </citation>
    <scope>NUCLEOTIDE SEQUENCE [LARGE SCALE GENOMIC DNA]</scope>
    <source>
        <strain evidence="4">NP_7</strain>
    </source>
</reference>
<name>A0A537JEK8_9BACT</name>
<dbReference type="Pfam" id="PF00534">
    <property type="entry name" value="Glycos_transf_1"/>
    <property type="match status" value="1"/>
</dbReference>
<comment type="caution">
    <text evidence="4">The sequence shown here is derived from an EMBL/GenBank/DDBJ whole genome shotgun (WGS) entry which is preliminary data.</text>
</comment>
<evidence type="ECO:0000256" key="1">
    <source>
        <dbReference type="ARBA" id="ARBA00022676"/>
    </source>
</evidence>
<dbReference type="AlphaFoldDB" id="A0A537JEK8"/>